<dbReference type="GO" id="GO:0071949">
    <property type="term" value="F:FAD binding"/>
    <property type="evidence" value="ECO:0007669"/>
    <property type="project" value="InterPro"/>
</dbReference>
<dbReference type="InterPro" id="IPR006094">
    <property type="entry name" value="Oxid_FAD_bind_N"/>
</dbReference>
<dbReference type="InterPro" id="IPR051914">
    <property type="entry name" value="FAD-linked_OxidoTrans_Type4"/>
</dbReference>
<gene>
    <name evidence="6" type="ORF">BREU_0300</name>
</gene>
<dbReference type="Proteomes" id="UP000028984">
    <property type="component" value="Unassembled WGS sequence"/>
</dbReference>
<comment type="cofactor">
    <cofactor evidence="1">
        <name>FAD</name>
        <dbReference type="ChEBI" id="CHEBI:57692"/>
    </cofactor>
</comment>
<dbReference type="InterPro" id="IPR004113">
    <property type="entry name" value="FAD-bd_oxidored_4_C"/>
</dbReference>
<dbReference type="AlphaFoldDB" id="A0A087CVG9"/>
<dbReference type="SUPFAM" id="SSF55103">
    <property type="entry name" value="FAD-linked oxidases, C-terminal domain"/>
    <property type="match status" value="1"/>
</dbReference>
<dbReference type="eggNOG" id="COG0277">
    <property type="taxonomic scope" value="Bacteria"/>
</dbReference>
<dbReference type="PROSITE" id="PS51387">
    <property type="entry name" value="FAD_PCMH"/>
    <property type="match status" value="1"/>
</dbReference>
<dbReference type="Gene3D" id="3.30.70.2740">
    <property type="match status" value="1"/>
</dbReference>
<evidence type="ECO:0000259" key="5">
    <source>
        <dbReference type="PROSITE" id="PS51387"/>
    </source>
</evidence>
<evidence type="ECO:0000256" key="4">
    <source>
        <dbReference type="ARBA" id="ARBA00023002"/>
    </source>
</evidence>
<protein>
    <submittedName>
        <fullName evidence="6">FAD linked oxidase domain-containing protein</fullName>
        <ecNumber evidence="6">1.1.2.4</ecNumber>
    </submittedName>
</protein>
<keyword evidence="2" id="KW-0285">Flavoprotein</keyword>
<feature type="domain" description="FAD-binding PCMH-type" evidence="5">
    <location>
        <begin position="96"/>
        <end position="275"/>
    </location>
</feature>
<evidence type="ECO:0000256" key="2">
    <source>
        <dbReference type="ARBA" id="ARBA00022630"/>
    </source>
</evidence>
<evidence type="ECO:0000313" key="6">
    <source>
        <dbReference type="EMBL" id="KFI87269.1"/>
    </source>
</evidence>
<proteinExistence type="predicted"/>
<keyword evidence="4 6" id="KW-0560">Oxidoreductase</keyword>
<dbReference type="Pfam" id="PF01565">
    <property type="entry name" value="FAD_binding_4"/>
    <property type="match status" value="1"/>
</dbReference>
<dbReference type="FunFam" id="1.10.45.10:FF:000001">
    <property type="entry name" value="D-lactate dehydrogenase mitochondrial"/>
    <property type="match status" value="1"/>
</dbReference>
<dbReference type="InterPro" id="IPR016164">
    <property type="entry name" value="FAD-linked_Oxase-like_C"/>
</dbReference>
<dbReference type="InterPro" id="IPR016166">
    <property type="entry name" value="FAD-bd_PCMH"/>
</dbReference>
<dbReference type="PANTHER" id="PTHR42934:SF2">
    <property type="entry name" value="GLYCOLATE OXIDASE SUBUNIT GLCD"/>
    <property type="match status" value="1"/>
</dbReference>
<name>A0A087CVG9_9BIFI</name>
<dbReference type="STRING" id="1437610.BREU_0300"/>
<keyword evidence="7" id="KW-1185">Reference proteome</keyword>
<dbReference type="InterPro" id="IPR036318">
    <property type="entry name" value="FAD-bd_PCMH-like_sf"/>
</dbReference>
<evidence type="ECO:0000313" key="7">
    <source>
        <dbReference type="Proteomes" id="UP000028984"/>
    </source>
</evidence>
<dbReference type="InterPro" id="IPR016171">
    <property type="entry name" value="Vanillyl_alc_oxidase_C-sub2"/>
</dbReference>
<dbReference type="SUPFAM" id="SSF56176">
    <property type="entry name" value="FAD-binding/transporter-associated domain-like"/>
    <property type="match status" value="1"/>
</dbReference>
<reference evidence="6 7" key="1">
    <citation type="submission" date="2014-03" db="EMBL/GenBank/DDBJ databases">
        <title>Genomics of Bifidobacteria.</title>
        <authorList>
            <person name="Ventura M."/>
            <person name="Milani C."/>
            <person name="Lugli G.A."/>
        </authorList>
    </citation>
    <scope>NUCLEOTIDE SEQUENCE [LARGE SCALE GENOMIC DNA]</scope>
    <source>
        <strain evidence="6 7">DSM 23975</strain>
    </source>
</reference>
<comment type="caution">
    <text evidence="6">The sequence shown here is derived from an EMBL/GenBank/DDBJ whole genome shotgun (WGS) entry which is preliminary data.</text>
</comment>
<dbReference type="InterPro" id="IPR016169">
    <property type="entry name" value="FAD-bd_PCMH_sub2"/>
</dbReference>
<dbReference type="Gene3D" id="3.30.465.10">
    <property type="match status" value="1"/>
</dbReference>
<evidence type="ECO:0000256" key="1">
    <source>
        <dbReference type="ARBA" id="ARBA00001974"/>
    </source>
</evidence>
<dbReference type="EC" id="1.1.2.4" evidence="6"/>
<dbReference type="Pfam" id="PF02913">
    <property type="entry name" value="FAD-oxidase_C"/>
    <property type="match status" value="1"/>
</dbReference>
<keyword evidence="3" id="KW-0274">FAD</keyword>
<evidence type="ECO:0000256" key="3">
    <source>
        <dbReference type="ARBA" id="ARBA00022827"/>
    </source>
</evidence>
<sequence>MCSVTAWETARRTGKGGRLDSDQIDSIGHRAFIMDVLGNIMTNIQEQVIQAAETADLLALDSKRVVELLAEILPEGQLVVDPAQIDAIQRRSRQDGVGEIYAVALPDSVEGVSAVLRLASSLGVPVYTRGEGSGIGGLSAPSQPGILLLTTNLKRIVDFDAVSRTITVQAGVVTADINRYLEGSGLFYAPDPASAGFSSIGGNIATNAGGFHCVKYGTTRQSLLSLKVVLADGSVIDTGRGVAKNVAGLDLTSLFTGSEGLLGVVVEATLKLLPKPISTSAAIAFLDDLSEVGEAVDAVQGVAVQVSTFDLMGVPYIQTYPDAYIPAVGDAQWMLVVETDGLASAQERDLVCEALRGTGASVIAPSEDEVASFLELRTSGRAIPPSDHPRWLVEVDAAVPLSVAARYLRDIESEAVNHQSQGVGFSLAAHIGDGNVHAVFLARRREEESEPPAVLSEIRHRLLIRALELGGTITGEHGIGLGLKDYLPLQLGARNLELQRAIKHALDPQGILNPGKWL</sequence>
<dbReference type="PANTHER" id="PTHR42934">
    <property type="entry name" value="GLYCOLATE OXIDASE SUBUNIT GLCD"/>
    <property type="match status" value="1"/>
</dbReference>
<accession>A0A087CVG9</accession>
<dbReference type="EMBL" id="JGZK01000003">
    <property type="protein sequence ID" value="KFI87269.1"/>
    <property type="molecule type" value="Genomic_DNA"/>
</dbReference>
<organism evidence="6 7">
    <name type="scientific">Bifidobacterium reuteri DSM 23975</name>
    <dbReference type="NCBI Taxonomy" id="1437610"/>
    <lineage>
        <taxon>Bacteria</taxon>
        <taxon>Bacillati</taxon>
        <taxon>Actinomycetota</taxon>
        <taxon>Actinomycetes</taxon>
        <taxon>Bifidobacteriales</taxon>
        <taxon>Bifidobacteriaceae</taxon>
        <taxon>Bifidobacterium</taxon>
    </lineage>
</organism>
<dbReference type="Gene3D" id="1.10.45.10">
    <property type="entry name" value="Vanillyl-alcohol Oxidase, Chain A, domain 4"/>
    <property type="match status" value="1"/>
</dbReference>
<dbReference type="GO" id="GO:0004458">
    <property type="term" value="F:D-lactate dehydrogenase (cytochrome) activity"/>
    <property type="evidence" value="ECO:0007669"/>
    <property type="project" value="UniProtKB-EC"/>
</dbReference>